<dbReference type="Proteomes" id="UP001295440">
    <property type="component" value="Chromosome"/>
</dbReference>
<proteinExistence type="predicted"/>
<gene>
    <name evidence="1" type="ORF">LDD865_0245</name>
</gene>
<protein>
    <submittedName>
        <fullName evidence="1">Uncharacterized protein</fullName>
    </submittedName>
</protein>
<dbReference type="AlphaFoldDB" id="A0AAU9R2Q4"/>
<dbReference type="EMBL" id="OV915080">
    <property type="protein sequence ID" value="CAH1705409.1"/>
    <property type="molecule type" value="Genomic_DNA"/>
</dbReference>
<accession>A0AAU9R2Q4</accession>
<evidence type="ECO:0000313" key="1">
    <source>
        <dbReference type="EMBL" id="CAH1705409.1"/>
    </source>
</evidence>
<organism evidence="1 2">
    <name type="scientific">Lactobacillus delbrueckii subsp. delbrueckii</name>
    <dbReference type="NCBI Taxonomy" id="83684"/>
    <lineage>
        <taxon>Bacteria</taxon>
        <taxon>Bacillati</taxon>
        <taxon>Bacillota</taxon>
        <taxon>Bacilli</taxon>
        <taxon>Lactobacillales</taxon>
        <taxon>Lactobacillaceae</taxon>
        <taxon>Lactobacillus</taxon>
    </lineage>
</organism>
<name>A0AAU9R2Q4_9LACO</name>
<sequence length="77" mass="8983">MEVHTTERTRHFLVKKPKKILQLRLEDKNVFNAIHLNSIGYVFEFGEEKKKLTVEKLLHQFEVVSGEEFASDKAILG</sequence>
<reference evidence="1" key="1">
    <citation type="submission" date="2022-02" db="EMBL/GenBank/DDBJ databases">
        <authorList>
            <person name="Deutsch MARIE S."/>
        </authorList>
    </citation>
    <scope>NUCLEOTIDE SEQUENCE</scope>
    <source>
        <strain evidence="1">CIRM-BIA865</strain>
    </source>
</reference>
<evidence type="ECO:0000313" key="2">
    <source>
        <dbReference type="Proteomes" id="UP001295440"/>
    </source>
</evidence>